<dbReference type="EMBL" id="JBHSVR010000001">
    <property type="protein sequence ID" value="MFC6635789.1"/>
    <property type="molecule type" value="Genomic_DNA"/>
</dbReference>
<protein>
    <submittedName>
        <fullName evidence="2">Uncharacterized protein</fullName>
    </submittedName>
</protein>
<dbReference type="RefSeq" id="WP_377516676.1">
    <property type="nucleotide sequence ID" value="NZ_JBHSVR010000001.1"/>
</dbReference>
<dbReference type="Proteomes" id="UP001596425">
    <property type="component" value="Unassembled WGS sequence"/>
</dbReference>
<sequence>MESPTNSFGDFLNWAGQVYVGSQQAKNPVPQVTQAAPQSDNANAYVDAGNSPAAYSGSDAGMVNTGTANPNLTSVGGMVIDKRVLTVTGVAVAALAVAKLARGNACFRDSICLDWRRSPAATPAPPVPAVAAAVTAPVPMFSTSPPEAARDRPPVTSRPPATW</sequence>
<proteinExistence type="predicted"/>
<evidence type="ECO:0000313" key="2">
    <source>
        <dbReference type="EMBL" id="MFC6635789.1"/>
    </source>
</evidence>
<evidence type="ECO:0000256" key="1">
    <source>
        <dbReference type="SAM" id="MobiDB-lite"/>
    </source>
</evidence>
<evidence type="ECO:0000313" key="3">
    <source>
        <dbReference type="Proteomes" id="UP001596425"/>
    </source>
</evidence>
<comment type="caution">
    <text evidence="2">The sequence shown here is derived from an EMBL/GenBank/DDBJ whole genome shotgun (WGS) entry which is preliminary data.</text>
</comment>
<gene>
    <name evidence="2" type="ORF">ACFQBM_21170</name>
</gene>
<organism evidence="2 3">
    <name type="scientific">Microbulbifer taiwanensis</name>
    <dbReference type="NCBI Taxonomy" id="986746"/>
    <lineage>
        <taxon>Bacteria</taxon>
        <taxon>Pseudomonadati</taxon>
        <taxon>Pseudomonadota</taxon>
        <taxon>Gammaproteobacteria</taxon>
        <taxon>Cellvibrionales</taxon>
        <taxon>Microbulbiferaceae</taxon>
        <taxon>Microbulbifer</taxon>
    </lineage>
</organism>
<reference evidence="3" key="1">
    <citation type="journal article" date="2019" name="Int. J. Syst. Evol. Microbiol.">
        <title>The Global Catalogue of Microorganisms (GCM) 10K type strain sequencing project: providing services to taxonomists for standard genome sequencing and annotation.</title>
        <authorList>
            <consortium name="The Broad Institute Genomics Platform"/>
            <consortium name="The Broad Institute Genome Sequencing Center for Infectious Disease"/>
            <person name="Wu L."/>
            <person name="Ma J."/>
        </authorList>
    </citation>
    <scope>NUCLEOTIDE SEQUENCE [LARGE SCALE GENOMIC DNA]</scope>
    <source>
        <strain evidence="3">CGMCC 1.13718</strain>
    </source>
</reference>
<name>A0ABW1YSW8_9GAMM</name>
<accession>A0ABW1YSW8</accession>
<feature type="region of interest" description="Disordered" evidence="1">
    <location>
        <begin position="141"/>
        <end position="163"/>
    </location>
</feature>
<keyword evidence="3" id="KW-1185">Reference proteome</keyword>